<evidence type="ECO:0000313" key="3">
    <source>
        <dbReference type="Proteomes" id="UP000615755"/>
    </source>
</evidence>
<protein>
    <recommendedName>
        <fullName evidence="4">Pullulanase</fullName>
    </recommendedName>
</protein>
<gene>
    <name evidence="2" type="ORF">PAUR_a4652</name>
</gene>
<name>A0ABR9EGH5_9GAMM</name>
<reference evidence="2 3" key="1">
    <citation type="submission" date="2015-03" db="EMBL/GenBank/DDBJ databases">
        <title>Genome sequence of Pseudoalteromonas aurantia.</title>
        <authorList>
            <person name="Xie B.-B."/>
            <person name="Rong J.-C."/>
            <person name="Qin Q.-L."/>
            <person name="Zhang Y.-Z."/>
        </authorList>
    </citation>
    <scope>NUCLEOTIDE SEQUENCE [LARGE SCALE GENOMIC DNA]</scope>
    <source>
        <strain evidence="2 3">208</strain>
    </source>
</reference>
<dbReference type="Proteomes" id="UP000615755">
    <property type="component" value="Unassembled WGS sequence"/>
</dbReference>
<evidence type="ECO:0000256" key="1">
    <source>
        <dbReference type="SAM" id="SignalP"/>
    </source>
</evidence>
<evidence type="ECO:0008006" key="4">
    <source>
        <dbReference type="Google" id="ProtNLM"/>
    </source>
</evidence>
<keyword evidence="3" id="KW-1185">Reference proteome</keyword>
<evidence type="ECO:0000313" key="2">
    <source>
        <dbReference type="EMBL" id="MBE0370029.1"/>
    </source>
</evidence>
<dbReference type="RefSeq" id="WP_192509185.1">
    <property type="nucleotide sequence ID" value="NZ_AQGV01000014.1"/>
</dbReference>
<dbReference type="EMBL" id="AQGV01000014">
    <property type="protein sequence ID" value="MBE0370029.1"/>
    <property type="molecule type" value="Genomic_DNA"/>
</dbReference>
<dbReference type="Gene3D" id="2.60.40.3620">
    <property type="match status" value="1"/>
</dbReference>
<comment type="caution">
    <text evidence="2">The sequence shown here is derived from an EMBL/GenBank/DDBJ whole genome shotgun (WGS) entry which is preliminary data.</text>
</comment>
<keyword evidence="1" id="KW-0732">Signal</keyword>
<feature type="signal peptide" evidence="1">
    <location>
        <begin position="1"/>
        <end position="19"/>
    </location>
</feature>
<feature type="chain" id="PRO_5047210098" description="Pullulanase" evidence="1">
    <location>
        <begin position="20"/>
        <end position="147"/>
    </location>
</feature>
<sequence length="147" mass="16955">MKKLSTVLFMLLLSACANQVQITDSQQTNTTVAQELNRPMYLRGDFTLWDAESHYMLQESKKGVYSVKAKFMTPGKVYEFKLADDAWSKGFNCGYKVQGTLRLNQPQLADCDTVYNYFSFMPKKKGWYKITLDYSDNRSPKVLVTKN</sequence>
<proteinExistence type="predicted"/>
<accession>A0ABR9EGH5</accession>
<organism evidence="2 3">
    <name type="scientific">Pseudoalteromonas aurantia 208</name>
    <dbReference type="NCBI Taxonomy" id="1314867"/>
    <lineage>
        <taxon>Bacteria</taxon>
        <taxon>Pseudomonadati</taxon>
        <taxon>Pseudomonadota</taxon>
        <taxon>Gammaproteobacteria</taxon>
        <taxon>Alteromonadales</taxon>
        <taxon>Pseudoalteromonadaceae</taxon>
        <taxon>Pseudoalteromonas</taxon>
    </lineage>
</organism>
<dbReference type="PROSITE" id="PS51257">
    <property type="entry name" value="PROKAR_LIPOPROTEIN"/>
    <property type="match status" value="1"/>
</dbReference>